<dbReference type="EMBL" id="QBML01000009">
    <property type="protein sequence ID" value="PZO41896.1"/>
    <property type="molecule type" value="Genomic_DNA"/>
</dbReference>
<accession>A0A2W4WAK5</accession>
<feature type="domain" description="FecR protein" evidence="1">
    <location>
        <begin position="85"/>
        <end position="187"/>
    </location>
</feature>
<evidence type="ECO:0000259" key="1">
    <source>
        <dbReference type="Pfam" id="PF04773"/>
    </source>
</evidence>
<dbReference type="Pfam" id="PF04773">
    <property type="entry name" value="FecR"/>
    <property type="match status" value="1"/>
</dbReference>
<gene>
    <name evidence="2" type="ORF">DCF19_08490</name>
</gene>
<dbReference type="Gene3D" id="2.60.120.1440">
    <property type="match status" value="1"/>
</dbReference>
<reference evidence="2 3" key="1">
    <citation type="submission" date="2018-04" db="EMBL/GenBank/DDBJ databases">
        <authorList>
            <person name="Go L.Y."/>
            <person name="Mitchell J.A."/>
        </authorList>
    </citation>
    <scope>NUCLEOTIDE SEQUENCE [LARGE SCALE GENOMIC DNA]</scope>
    <source>
        <strain evidence="2">ULC066bin1</strain>
    </source>
</reference>
<comment type="caution">
    <text evidence="2">The sequence shown here is derived from an EMBL/GenBank/DDBJ whole genome shotgun (WGS) entry which is preliminary data.</text>
</comment>
<protein>
    <recommendedName>
        <fullName evidence="1">FecR protein domain-containing protein</fullName>
    </recommendedName>
</protein>
<dbReference type="Proteomes" id="UP000249467">
    <property type="component" value="Unassembled WGS sequence"/>
</dbReference>
<organism evidence="2 3">
    <name type="scientific">Pseudanabaena frigida</name>
    <dbReference type="NCBI Taxonomy" id="945775"/>
    <lineage>
        <taxon>Bacteria</taxon>
        <taxon>Bacillati</taxon>
        <taxon>Cyanobacteriota</taxon>
        <taxon>Cyanophyceae</taxon>
        <taxon>Pseudanabaenales</taxon>
        <taxon>Pseudanabaenaceae</taxon>
        <taxon>Pseudanabaena</taxon>
    </lineage>
</organism>
<reference evidence="2 3" key="2">
    <citation type="submission" date="2018-06" db="EMBL/GenBank/DDBJ databases">
        <title>Metagenomic assembly of (sub)arctic Cyanobacteria and their associated microbiome from non-axenic cultures.</title>
        <authorList>
            <person name="Baurain D."/>
        </authorList>
    </citation>
    <scope>NUCLEOTIDE SEQUENCE [LARGE SCALE GENOMIC DNA]</scope>
    <source>
        <strain evidence="2">ULC066bin1</strain>
    </source>
</reference>
<sequence length="297" mass="32495">MFQKREMYRIPNLILITVLGILIDISGSTLVSQKDQRVEAQRGIQVRTDQWLKVEQVTGNATYRNLYNYANRPARIGDRLQSVSDEISTGANSSVVLSVDTGIGTIYVAENTTIKINSFRIAADNGRITNLLVPRGKARLQIRKFTNRGSQLNIQTPAGISGVRGTKFTVITRPNGNMVLSTLEGKVATTAQNRTVMVPGGFQNLTVVGEPPSIAVPISNDPSLRYVINRQANGNGRSISLVGYTNLFNTVKVDGIEQSLDRSGKFSVQLPAPSSLKIQVKVETPQGRVQVYEIPIL</sequence>
<name>A0A2W4WAK5_9CYAN</name>
<dbReference type="InterPro" id="IPR006860">
    <property type="entry name" value="FecR"/>
</dbReference>
<evidence type="ECO:0000313" key="2">
    <source>
        <dbReference type="EMBL" id="PZO41896.1"/>
    </source>
</evidence>
<dbReference type="PANTHER" id="PTHR38731:SF1">
    <property type="entry name" value="FECR PROTEIN DOMAIN-CONTAINING PROTEIN"/>
    <property type="match status" value="1"/>
</dbReference>
<dbReference type="AlphaFoldDB" id="A0A2W4WAK5"/>
<proteinExistence type="predicted"/>
<evidence type="ECO:0000313" key="3">
    <source>
        <dbReference type="Proteomes" id="UP000249467"/>
    </source>
</evidence>
<dbReference type="PANTHER" id="PTHR38731">
    <property type="entry name" value="LIPL45-RELATED LIPOPROTEIN-RELATED"/>
    <property type="match status" value="1"/>
</dbReference>